<feature type="transmembrane region" description="Helical" evidence="2">
    <location>
        <begin position="529"/>
        <end position="552"/>
    </location>
</feature>
<keyword evidence="2" id="KW-0472">Membrane</keyword>
<evidence type="ECO:0000256" key="2">
    <source>
        <dbReference type="SAM" id="Phobius"/>
    </source>
</evidence>
<evidence type="ECO:0000313" key="3">
    <source>
        <dbReference type="EMBL" id="PRY70528.1"/>
    </source>
</evidence>
<name>A0A2T0VJZ0_9MICO</name>
<feature type="region of interest" description="Disordered" evidence="1">
    <location>
        <begin position="94"/>
        <end position="123"/>
    </location>
</feature>
<protein>
    <submittedName>
        <fullName evidence="3">Uncharacterized protein</fullName>
    </submittedName>
</protein>
<sequence length="597" mass="64668">MRFHSPRAPTAPLLHAENASTPAAVPSVAVVVVHGMGEQREGETLLEWAEPILGRIDWALSHDPRARAGLRPGVRVTSSTLGIGSSARVDAELHTASDDPGTDNADSVEPGTDNPDSVDPGNDEGTVAVTFLEATWSRSFVPVSRTETFRWGARFLWRALWRLFCQLRRTAVWVPLFALRTKKPWVPTVRDLFAAVLGMLFAVLAFVLVLVVGTVGSVFLTLAAPLLLIPGIKLVLQPVLDTLVSYVGDVATYKRHPLRAAAMEGVIIKRITEAHALLEDAPGSQLIVIAHSQGSAIALTALLGGSLGTQHWNTRVRLNTVGTAVSLITTSSFLEGRADVGFTPVARWASGYPEITWNNYWGIWDPVPSGPMGDNNAHRDKRWRESYTREATDALGPGEHPVHNTSSPFTDHQTYARNILQVIDPIVTQISPAAGDLVADRISRGAQARTVAVRRTRPLVWVMAVVISLGLVQWWMPGWATEIELHPLRIAPAVVAVLLVLVLVWVYSWRSTSVERALVWPKSAAHPTVLAIAIPLLAYALGALVALTFLLAPVLGNWTWLAAAVFVPLGLLLVVSVFAAPPRPLPERRTAGGQPPT</sequence>
<keyword evidence="2" id="KW-1133">Transmembrane helix</keyword>
<feature type="transmembrane region" description="Helical" evidence="2">
    <location>
        <begin position="558"/>
        <end position="580"/>
    </location>
</feature>
<dbReference type="SUPFAM" id="SSF53474">
    <property type="entry name" value="alpha/beta-Hydrolases"/>
    <property type="match status" value="1"/>
</dbReference>
<evidence type="ECO:0000256" key="1">
    <source>
        <dbReference type="SAM" id="MobiDB-lite"/>
    </source>
</evidence>
<proteinExistence type="predicted"/>
<reference evidence="3 4" key="1">
    <citation type="submission" date="2018-03" db="EMBL/GenBank/DDBJ databases">
        <title>Genomic Encyclopedia of Type Strains, Phase III (KMG-III): the genomes of soil and plant-associated and newly described type strains.</title>
        <authorList>
            <person name="Whitman W."/>
        </authorList>
    </citation>
    <scope>NUCLEOTIDE SEQUENCE [LARGE SCALE GENOMIC DNA]</scope>
    <source>
        <strain evidence="3 4">CGMCC 1.12484</strain>
    </source>
</reference>
<feature type="transmembrane region" description="Helical" evidence="2">
    <location>
        <begin position="459"/>
        <end position="476"/>
    </location>
</feature>
<organism evidence="3 4">
    <name type="scientific">Glaciihabitans tibetensis</name>
    <dbReference type="NCBI Taxonomy" id="1266600"/>
    <lineage>
        <taxon>Bacteria</taxon>
        <taxon>Bacillati</taxon>
        <taxon>Actinomycetota</taxon>
        <taxon>Actinomycetes</taxon>
        <taxon>Micrococcales</taxon>
        <taxon>Microbacteriaceae</taxon>
        <taxon>Glaciihabitans</taxon>
    </lineage>
</organism>
<keyword evidence="4" id="KW-1185">Reference proteome</keyword>
<dbReference type="AlphaFoldDB" id="A0A2T0VJZ0"/>
<evidence type="ECO:0000313" key="4">
    <source>
        <dbReference type="Proteomes" id="UP000237983"/>
    </source>
</evidence>
<dbReference type="RefSeq" id="WP_106209717.1">
    <property type="nucleotide sequence ID" value="NZ_PVTL01000001.1"/>
</dbReference>
<dbReference type="InterPro" id="IPR029058">
    <property type="entry name" value="AB_hydrolase_fold"/>
</dbReference>
<accession>A0A2T0VJZ0</accession>
<dbReference type="OrthoDB" id="4892069at2"/>
<dbReference type="EMBL" id="PVTL01000001">
    <property type="protein sequence ID" value="PRY70528.1"/>
    <property type="molecule type" value="Genomic_DNA"/>
</dbReference>
<gene>
    <name evidence="3" type="ORF">B0I08_101664</name>
</gene>
<feature type="transmembrane region" description="Helical" evidence="2">
    <location>
        <begin position="192"/>
        <end position="212"/>
    </location>
</feature>
<feature type="transmembrane region" description="Helical" evidence="2">
    <location>
        <begin position="488"/>
        <end position="508"/>
    </location>
</feature>
<keyword evidence="2" id="KW-0812">Transmembrane</keyword>
<comment type="caution">
    <text evidence="3">The sequence shown here is derived from an EMBL/GenBank/DDBJ whole genome shotgun (WGS) entry which is preliminary data.</text>
</comment>
<feature type="transmembrane region" description="Helical" evidence="2">
    <location>
        <begin position="218"/>
        <end position="236"/>
    </location>
</feature>
<dbReference type="Proteomes" id="UP000237983">
    <property type="component" value="Unassembled WGS sequence"/>
</dbReference>